<evidence type="ECO:0000256" key="2">
    <source>
        <dbReference type="ARBA" id="ARBA00023002"/>
    </source>
</evidence>
<dbReference type="InterPro" id="IPR020904">
    <property type="entry name" value="Sc_DH/Rdtase_CS"/>
</dbReference>
<dbReference type="GO" id="GO:0016491">
    <property type="term" value="F:oxidoreductase activity"/>
    <property type="evidence" value="ECO:0007669"/>
    <property type="project" value="UniProtKB-KW"/>
</dbReference>
<accession>E3J7T0</accession>
<dbReference type="EMBL" id="CP002299">
    <property type="protein sequence ID" value="ADP80834.1"/>
    <property type="molecule type" value="Genomic_DNA"/>
</dbReference>
<evidence type="ECO:0000313" key="3">
    <source>
        <dbReference type="EMBL" id="ADP80834.1"/>
    </source>
</evidence>
<dbReference type="InterPro" id="IPR002347">
    <property type="entry name" value="SDR_fam"/>
</dbReference>
<reference evidence="3 4" key="1">
    <citation type="submission" date="2010-10" db="EMBL/GenBank/DDBJ databases">
        <title>Complete sequence of Frankia sp. EuI1c.</title>
        <authorList>
            <consortium name="US DOE Joint Genome Institute"/>
            <person name="Lucas S."/>
            <person name="Copeland A."/>
            <person name="Lapidus A."/>
            <person name="Cheng J.-F."/>
            <person name="Bruce D."/>
            <person name="Goodwin L."/>
            <person name="Pitluck S."/>
            <person name="Chertkov O."/>
            <person name="Detter J.C."/>
            <person name="Han C."/>
            <person name="Tapia R."/>
            <person name="Land M."/>
            <person name="Hauser L."/>
            <person name="Jeffries C."/>
            <person name="Kyrpides N."/>
            <person name="Ivanova N."/>
            <person name="Mikhailova N."/>
            <person name="Beauchemin N."/>
            <person name="Sen A."/>
            <person name="Sur S.A."/>
            <person name="Gtari M."/>
            <person name="Wall L."/>
            <person name="Tisa L."/>
            <person name="Woyke T."/>
        </authorList>
    </citation>
    <scope>NUCLEOTIDE SEQUENCE [LARGE SCALE GENOMIC DNA]</scope>
    <source>
        <strain evidence="4">DSM 45817 / CECT 9037 / EuI1c</strain>
    </source>
</reference>
<protein>
    <submittedName>
        <fullName evidence="3">Short-chain dehydrogenase/reductase SDR</fullName>
    </submittedName>
</protein>
<dbReference type="STRING" id="298654.FraEuI1c_2807"/>
<dbReference type="OrthoDB" id="7064009at2"/>
<dbReference type="SUPFAM" id="SSF51735">
    <property type="entry name" value="NAD(P)-binding Rossmann-fold domains"/>
    <property type="match status" value="1"/>
</dbReference>
<proteinExistence type="inferred from homology"/>
<dbReference type="AlphaFoldDB" id="E3J7T0"/>
<dbReference type="PANTHER" id="PTHR24321">
    <property type="entry name" value="DEHYDROGENASES, SHORT CHAIN"/>
    <property type="match status" value="1"/>
</dbReference>
<dbReference type="RefSeq" id="WP_013423952.1">
    <property type="nucleotide sequence ID" value="NC_014666.1"/>
</dbReference>
<comment type="similarity">
    <text evidence="1">Belongs to the short-chain dehydrogenases/reductases (SDR) family.</text>
</comment>
<dbReference type="Gene3D" id="3.40.50.720">
    <property type="entry name" value="NAD(P)-binding Rossmann-like Domain"/>
    <property type="match status" value="1"/>
</dbReference>
<keyword evidence="4" id="KW-1185">Reference proteome</keyword>
<organism evidence="3 4">
    <name type="scientific">Pseudofrankia inefficax (strain DSM 45817 / CECT 9037 / DDB 130130 / EuI1c)</name>
    <name type="common">Frankia inefficax</name>
    <dbReference type="NCBI Taxonomy" id="298654"/>
    <lineage>
        <taxon>Bacteria</taxon>
        <taxon>Bacillati</taxon>
        <taxon>Actinomycetota</taxon>
        <taxon>Actinomycetes</taxon>
        <taxon>Frankiales</taxon>
        <taxon>Frankiaceae</taxon>
        <taxon>Pseudofrankia</taxon>
    </lineage>
</organism>
<dbReference type="Pfam" id="PF13561">
    <property type="entry name" value="adh_short_C2"/>
    <property type="match status" value="1"/>
</dbReference>
<dbReference type="PROSITE" id="PS00061">
    <property type="entry name" value="ADH_SHORT"/>
    <property type="match status" value="1"/>
</dbReference>
<dbReference type="PANTHER" id="PTHR24321:SF14">
    <property type="entry name" value="SHORT-CHAIN TYPE DEHYDROGENASE_REDUCTASE BLR2146-RELATED"/>
    <property type="match status" value="1"/>
</dbReference>
<dbReference type="FunFam" id="3.40.50.720:FF:000084">
    <property type="entry name" value="Short-chain dehydrogenase reductase"/>
    <property type="match status" value="1"/>
</dbReference>
<evidence type="ECO:0000313" key="4">
    <source>
        <dbReference type="Proteomes" id="UP000002484"/>
    </source>
</evidence>
<dbReference type="Proteomes" id="UP000002484">
    <property type="component" value="Chromosome"/>
</dbReference>
<sequence length="267" mass="27263" precursor="true">MTSQPLAGLVAVVTGGAGHLGSAMTTTMAEQGARVAVADLDVDRAREHAGRLAAAGFDSLAVRVDVASEESVGQAVDQVVDRFGGLDVLVNNAAPSRLIATDAQVLDVPLATWDALQDVIVRGALLCARRCLPHLVARGGGSIINVASIHAHAGDPDLSAYPVAKAALLGLTRVLATQYGRAGVRCNAVTLGTIPYPSMSEQARRNKLRHQLVPRVGLPADAANLVAFLASPAASFLTGADVVADGGVLAHLPSYADGGTFGLVRGT</sequence>
<dbReference type="InterPro" id="IPR036291">
    <property type="entry name" value="NAD(P)-bd_dom_sf"/>
</dbReference>
<dbReference type="HOGENOM" id="CLU_010194_1_0_11"/>
<name>E3J7T0_PSEI1</name>
<evidence type="ECO:0000256" key="1">
    <source>
        <dbReference type="ARBA" id="ARBA00006484"/>
    </source>
</evidence>
<dbReference type="CDD" id="cd05233">
    <property type="entry name" value="SDR_c"/>
    <property type="match status" value="1"/>
</dbReference>
<dbReference type="KEGG" id="fri:FraEuI1c_2807"/>
<dbReference type="eggNOG" id="COG1028">
    <property type="taxonomic scope" value="Bacteria"/>
</dbReference>
<dbReference type="PRINTS" id="PR00081">
    <property type="entry name" value="GDHRDH"/>
</dbReference>
<dbReference type="InParanoid" id="E3J7T0"/>
<dbReference type="PRINTS" id="PR00080">
    <property type="entry name" value="SDRFAMILY"/>
</dbReference>
<gene>
    <name evidence="3" type="ordered locus">FraEuI1c_2807</name>
</gene>
<keyword evidence="2" id="KW-0560">Oxidoreductase</keyword>